<dbReference type="InterPro" id="IPR007527">
    <property type="entry name" value="Znf_SWIM"/>
</dbReference>
<sequence length="718" mass="82215">MIIVLVYTGGENVYGATGAEYSIPPKITFPASEATTFEDVKNEIYGGLKYSETEYSLVIQGRYDVGAPGPHFFQLIPLYETRSWQMIFDMTSARNSWRMVELYVEFTPTNSGFSQNHIVSEITRENLEPTTAIVSASHQSPKHGISPKIHDVSNSAPIVGLSSDNIINEAQENSQDDGYVDEETEREGDMIEEDESDGEAEEDVNDNTYGQPVVKLIKLLPLVGRSDKHHPHYNKLWRDRELAIAQLFGSWEGSYALLTPLLEAIKATNLGTRYQILSQPMTREGHRAFKCVAWAFGPCIEAVPYLRPVISIDASFLSGRYRGRLLIACGYDAENKLLPLAFAIVKKEDSDNWEWFMRWLRKEVIGFGKFVYVISDRHKAIKWVFKQPHIGWNESAGECVHRFCSQHIAENLYKQCKDDDVVKTFKWVVKKKKPRRFNEGMEAISKTCPDAIAYLGKVGKYRQEDKNEPEKSEKVFQCMDGGHRWGIMTSNGSEYLNNVFKYSRRLPIMAIVEETFNKCLEWFVDRRRSSLDLANSGKMWSRRVEKLLVKRGAKAGSMHVISYGDERGEYEVKVDRERVALHQGDRVVYVRGDFKYKLVMRNNAIPTCECQKPNLTSIPCAHVLAVCKDRNLNENQFIHPYYSSTTLANTWAGQFHPYGNQSEWPTYNGPIIEPDARLIQLGRRRHNRIPMYMDEMQGRCLGHQARRSTQDKNQAGLS</sequence>
<evidence type="ECO:0000256" key="2">
    <source>
        <dbReference type="ARBA" id="ARBA00022771"/>
    </source>
</evidence>
<dbReference type="Pfam" id="PF10551">
    <property type="entry name" value="MULE"/>
    <property type="match status" value="1"/>
</dbReference>
<evidence type="ECO:0000256" key="3">
    <source>
        <dbReference type="ARBA" id="ARBA00022833"/>
    </source>
</evidence>
<dbReference type="EMBL" id="CM000136">
    <property type="protein sequence ID" value="EEC68557.1"/>
    <property type="molecule type" value="Genomic_DNA"/>
</dbReference>
<keyword evidence="2 4" id="KW-0863">Zinc-finger</keyword>
<keyword evidence="3" id="KW-0862">Zinc</keyword>
<dbReference type="PROSITE" id="PS50966">
    <property type="entry name" value="ZF_SWIM"/>
    <property type="match status" value="1"/>
</dbReference>
<evidence type="ECO:0000313" key="7">
    <source>
        <dbReference type="EMBL" id="EEC68557.1"/>
    </source>
</evidence>
<dbReference type="Gramene" id="BGIOSGA033610-TA">
    <property type="protein sequence ID" value="BGIOSGA033610-PA"/>
    <property type="gene ID" value="BGIOSGA033610"/>
</dbReference>
<accession>B8BLM4</accession>
<dbReference type="InterPro" id="IPR006564">
    <property type="entry name" value="Znf_PMZ"/>
</dbReference>
<evidence type="ECO:0000259" key="6">
    <source>
        <dbReference type="PROSITE" id="PS50966"/>
    </source>
</evidence>
<keyword evidence="8" id="KW-1185">Reference proteome</keyword>
<protein>
    <recommendedName>
        <fullName evidence="6">SWIM-type domain-containing protein</fullName>
    </recommendedName>
</protein>
<dbReference type="Proteomes" id="UP000007015">
    <property type="component" value="Chromosome 11"/>
</dbReference>
<dbReference type="SMART" id="SM00575">
    <property type="entry name" value="ZnF_PMZ"/>
    <property type="match status" value="1"/>
</dbReference>
<dbReference type="GO" id="GO:0008270">
    <property type="term" value="F:zinc ion binding"/>
    <property type="evidence" value="ECO:0007669"/>
    <property type="project" value="UniProtKB-KW"/>
</dbReference>
<feature type="domain" description="SWIM-type" evidence="6">
    <location>
        <begin position="596"/>
        <end position="631"/>
    </location>
</feature>
<gene>
    <name evidence="7" type="ORF">OsI_36875</name>
</gene>
<dbReference type="AlphaFoldDB" id="B8BLM4"/>
<feature type="compositionally biased region" description="Acidic residues" evidence="5">
    <location>
        <begin position="174"/>
        <end position="205"/>
    </location>
</feature>
<dbReference type="InterPro" id="IPR018289">
    <property type="entry name" value="MULE_transposase_dom"/>
</dbReference>
<dbReference type="STRING" id="39946.B8BLM4"/>
<evidence type="ECO:0000256" key="4">
    <source>
        <dbReference type="PROSITE-ProRule" id="PRU00325"/>
    </source>
</evidence>
<keyword evidence="1" id="KW-0479">Metal-binding</keyword>
<organism evidence="7 8">
    <name type="scientific">Oryza sativa subsp. indica</name>
    <name type="common">Rice</name>
    <dbReference type="NCBI Taxonomy" id="39946"/>
    <lineage>
        <taxon>Eukaryota</taxon>
        <taxon>Viridiplantae</taxon>
        <taxon>Streptophyta</taxon>
        <taxon>Embryophyta</taxon>
        <taxon>Tracheophyta</taxon>
        <taxon>Spermatophyta</taxon>
        <taxon>Magnoliopsida</taxon>
        <taxon>Liliopsida</taxon>
        <taxon>Poales</taxon>
        <taxon>Poaceae</taxon>
        <taxon>BOP clade</taxon>
        <taxon>Oryzoideae</taxon>
        <taxon>Oryzeae</taxon>
        <taxon>Oryzinae</taxon>
        <taxon>Oryza</taxon>
        <taxon>Oryza sativa</taxon>
    </lineage>
</organism>
<evidence type="ECO:0000256" key="1">
    <source>
        <dbReference type="ARBA" id="ARBA00022723"/>
    </source>
</evidence>
<feature type="region of interest" description="Disordered" evidence="5">
    <location>
        <begin position="170"/>
        <end position="207"/>
    </location>
</feature>
<name>B8BLM4_ORYSI</name>
<evidence type="ECO:0000313" key="8">
    <source>
        <dbReference type="Proteomes" id="UP000007015"/>
    </source>
</evidence>
<proteinExistence type="predicted"/>
<dbReference type="HOGENOM" id="CLU_006767_7_1_1"/>
<evidence type="ECO:0000256" key="5">
    <source>
        <dbReference type="SAM" id="MobiDB-lite"/>
    </source>
</evidence>
<dbReference type="PANTHER" id="PTHR31973">
    <property type="entry name" value="POLYPROTEIN, PUTATIVE-RELATED"/>
    <property type="match status" value="1"/>
</dbReference>
<reference evidence="7 8" key="1">
    <citation type="journal article" date="2005" name="PLoS Biol.">
        <title>The genomes of Oryza sativa: a history of duplications.</title>
        <authorList>
            <person name="Yu J."/>
            <person name="Wang J."/>
            <person name="Lin W."/>
            <person name="Li S."/>
            <person name="Li H."/>
            <person name="Zhou J."/>
            <person name="Ni P."/>
            <person name="Dong W."/>
            <person name="Hu S."/>
            <person name="Zeng C."/>
            <person name="Zhang J."/>
            <person name="Zhang Y."/>
            <person name="Li R."/>
            <person name="Xu Z."/>
            <person name="Li S."/>
            <person name="Li X."/>
            <person name="Zheng H."/>
            <person name="Cong L."/>
            <person name="Lin L."/>
            <person name="Yin J."/>
            <person name="Geng J."/>
            <person name="Li G."/>
            <person name="Shi J."/>
            <person name="Liu J."/>
            <person name="Lv H."/>
            <person name="Li J."/>
            <person name="Wang J."/>
            <person name="Deng Y."/>
            <person name="Ran L."/>
            <person name="Shi X."/>
            <person name="Wang X."/>
            <person name="Wu Q."/>
            <person name="Li C."/>
            <person name="Ren X."/>
            <person name="Wang J."/>
            <person name="Wang X."/>
            <person name="Li D."/>
            <person name="Liu D."/>
            <person name="Zhang X."/>
            <person name="Ji Z."/>
            <person name="Zhao W."/>
            <person name="Sun Y."/>
            <person name="Zhang Z."/>
            <person name="Bao J."/>
            <person name="Han Y."/>
            <person name="Dong L."/>
            <person name="Ji J."/>
            <person name="Chen P."/>
            <person name="Wu S."/>
            <person name="Liu J."/>
            <person name="Xiao Y."/>
            <person name="Bu D."/>
            <person name="Tan J."/>
            <person name="Yang L."/>
            <person name="Ye C."/>
            <person name="Zhang J."/>
            <person name="Xu J."/>
            <person name="Zhou Y."/>
            <person name="Yu Y."/>
            <person name="Zhang B."/>
            <person name="Zhuang S."/>
            <person name="Wei H."/>
            <person name="Liu B."/>
            <person name="Lei M."/>
            <person name="Yu H."/>
            <person name="Li Y."/>
            <person name="Xu H."/>
            <person name="Wei S."/>
            <person name="He X."/>
            <person name="Fang L."/>
            <person name="Zhang Z."/>
            <person name="Zhang Y."/>
            <person name="Huang X."/>
            <person name="Su Z."/>
            <person name="Tong W."/>
            <person name="Li J."/>
            <person name="Tong Z."/>
            <person name="Li S."/>
            <person name="Ye J."/>
            <person name="Wang L."/>
            <person name="Fang L."/>
            <person name="Lei T."/>
            <person name="Chen C."/>
            <person name="Chen H."/>
            <person name="Xu Z."/>
            <person name="Li H."/>
            <person name="Huang H."/>
            <person name="Zhang F."/>
            <person name="Xu H."/>
            <person name="Li N."/>
            <person name="Zhao C."/>
            <person name="Li S."/>
            <person name="Dong L."/>
            <person name="Huang Y."/>
            <person name="Li L."/>
            <person name="Xi Y."/>
            <person name="Qi Q."/>
            <person name="Li W."/>
            <person name="Zhang B."/>
            <person name="Hu W."/>
            <person name="Zhang Y."/>
            <person name="Tian X."/>
            <person name="Jiao Y."/>
            <person name="Liang X."/>
            <person name="Jin J."/>
            <person name="Gao L."/>
            <person name="Zheng W."/>
            <person name="Hao B."/>
            <person name="Liu S."/>
            <person name="Wang W."/>
            <person name="Yuan L."/>
            <person name="Cao M."/>
            <person name="McDermott J."/>
            <person name="Samudrala R."/>
            <person name="Wang J."/>
            <person name="Wong G.K."/>
            <person name="Yang H."/>
        </authorList>
    </citation>
    <scope>NUCLEOTIDE SEQUENCE [LARGE SCALE GENOMIC DNA]</scope>
    <source>
        <strain evidence="8">cv. 93-11</strain>
    </source>
</reference>
<dbReference type="PANTHER" id="PTHR31973:SF184">
    <property type="entry name" value="OS02G0685500 PROTEIN"/>
    <property type="match status" value="1"/>
</dbReference>